<evidence type="ECO:0000256" key="3">
    <source>
        <dbReference type="ARBA" id="ARBA00022679"/>
    </source>
</evidence>
<proteinExistence type="inferred from homology"/>
<dbReference type="InterPro" id="IPR018117">
    <property type="entry name" value="C5_DNA_meth_AS"/>
</dbReference>
<accession>A0A8J3G0H4</accession>
<dbReference type="SUPFAM" id="SSF53335">
    <property type="entry name" value="S-adenosyl-L-methionine-dependent methyltransferases"/>
    <property type="match status" value="1"/>
</dbReference>
<evidence type="ECO:0000256" key="1">
    <source>
        <dbReference type="ARBA" id="ARBA00011975"/>
    </source>
</evidence>
<comment type="catalytic activity">
    <reaction evidence="6">
        <text>a 2'-deoxycytidine in DNA + S-adenosyl-L-methionine = a 5-methyl-2'-deoxycytidine in DNA + S-adenosyl-L-homocysteine + H(+)</text>
        <dbReference type="Rhea" id="RHEA:13681"/>
        <dbReference type="Rhea" id="RHEA-COMP:11369"/>
        <dbReference type="Rhea" id="RHEA-COMP:11370"/>
        <dbReference type="ChEBI" id="CHEBI:15378"/>
        <dbReference type="ChEBI" id="CHEBI:57856"/>
        <dbReference type="ChEBI" id="CHEBI:59789"/>
        <dbReference type="ChEBI" id="CHEBI:85452"/>
        <dbReference type="ChEBI" id="CHEBI:85454"/>
        <dbReference type="EC" id="2.1.1.37"/>
    </reaction>
</comment>
<dbReference type="GO" id="GO:0032259">
    <property type="term" value="P:methylation"/>
    <property type="evidence" value="ECO:0007669"/>
    <property type="project" value="UniProtKB-KW"/>
</dbReference>
<evidence type="ECO:0000313" key="10">
    <source>
        <dbReference type="Proteomes" id="UP000614287"/>
    </source>
</evidence>
<dbReference type="RefSeq" id="WP_229809829.1">
    <property type="nucleotide sequence ID" value="NZ_BMZG01000015.1"/>
</dbReference>
<dbReference type="EMBL" id="BMZG01000015">
    <property type="protein sequence ID" value="GHA79546.1"/>
    <property type="molecule type" value="Genomic_DNA"/>
</dbReference>
<comment type="similarity">
    <text evidence="7">Belongs to the class I-like SAM-binding methyltransferase superfamily. C5-methyltransferase family.</text>
</comment>
<keyword evidence="4 7" id="KW-0949">S-adenosyl-L-methionine</keyword>
<evidence type="ECO:0000256" key="7">
    <source>
        <dbReference type="PROSITE-ProRule" id="PRU01016"/>
    </source>
</evidence>
<dbReference type="PANTHER" id="PTHR46098:SF1">
    <property type="entry name" value="TRNA (CYTOSINE(38)-C(5))-METHYLTRANSFERASE"/>
    <property type="match status" value="1"/>
</dbReference>
<keyword evidence="5" id="KW-0680">Restriction system</keyword>
<organism evidence="9 10">
    <name type="scientific">Formosimonas limnophila</name>
    <dbReference type="NCBI Taxonomy" id="1384487"/>
    <lineage>
        <taxon>Bacteria</taxon>
        <taxon>Pseudomonadati</taxon>
        <taxon>Pseudomonadota</taxon>
        <taxon>Betaproteobacteria</taxon>
        <taxon>Burkholderiales</taxon>
        <taxon>Burkholderiaceae</taxon>
        <taxon>Formosimonas</taxon>
    </lineage>
</organism>
<keyword evidence="2 7" id="KW-0489">Methyltransferase</keyword>
<evidence type="ECO:0000256" key="8">
    <source>
        <dbReference type="SAM" id="MobiDB-lite"/>
    </source>
</evidence>
<dbReference type="Gene3D" id="3.90.120.10">
    <property type="entry name" value="DNA Methylase, subunit A, domain 2"/>
    <property type="match status" value="1"/>
</dbReference>
<protein>
    <recommendedName>
        <fullName evidence="1">DNA (cytosine-5-)-methyltransferase</fullName>
        <ecNumber evidence="1">2.1.1.37</ecNumber>
    </recommendedName>
</protein>
<dbReference type="EC" id="2.1.1.37" evidence="1"/>
<name>A0A8J3G0H4_9BURK</name>
<dbReference type="InterPro" id="IPR029063">
    <property type="entry name" value="SAM-dependent_MTases_sf"/>
</dbReference>
<reference evidence="9" key="2">
    <citation type="submission" date="2020-09" db="EMBL/GenBank/DDBJ databases">
        <authorList>
            <person name="Sun Q."/>
            <person name="Kim S."/>
        </authorList>
    </citation>
    <scope>NUCLEOTIDE SEQUENCE</scope>
    <source>
        <strain evidence="9">KCTC 32501</strain>
    </source>
</reference>
<gene>
    <name evidence="9" type="ORF">GCM10009007_20680</name>
</gene>
<feature type="region of interest" description="Disordered" evidence="8">
    <location>
        <begin position="222"/>
        <end position="248"/>
    </location>
</feature>
<dbReference type="InterPro" id="IPR001525">
    <property type="entry name" value="C5_MeTfrase"/>
</dbReference>
<evidence type="ECO:0000256" key="6">
    <source>
        <dbReference type="ARBA" id="ARBA00047422"/>
    </source>
</evidence>
<evidence type="ECO:0000256" key="4">
    <source>
        <dbReference type="ARBA" id="ARBA00022691"/>
    </source>
</evidence>
<reference evidence="9" key="1">
    <citation type="journal article" date="2014" name="Int. J. Syst. Evol. Microbiol.">
        <title>Complete genome sequence of Corynebacterium casei LMG S-19264T (=DSM 44701T), isolated from a smear-ripened cheese.</title>
        <authorList>
            <consortium name="US DOE Joint Genome Institute (JGI-PGF)"/>
            <person name="Walter F."/>
            <person name="Albersmeier A."/>
            <person name="Kalinowski J."/>
            <person name="Ruckert C."/>
        </authorList>
    </citation>
    <scope>NUCLEOTIDE SEQUENCE</scope>
    <source>
        <strain evidence="9">KCTC 32501</strain>
    </source>
</reference>
<dbReference type="GO" id="GO:0003886">
    <property type="term" value="F:DNA (cytosine-5-)-methyltransferase activity"/>
    <property type="evidence" value="ECO:0007669"/>
    <property type="project" value="UniProtKB-EC"/>
</dbReference>
<feature type="active site" evidence="7">
    <location>
        <position position="80"/>
    </location>
</feature>
<comment type="caution">
    <text evidence="9">The sequence shown here is derived from an EMBL/GenBank/DDBJ whole genome shotgun (WGS) entry which is preliminary data.</text>
</comment>
<dbReference type="Proteomes" id="UP000614287">
    <property type="component" value="Unassembled WGS sequence"/>
</dbReference>
<evidence type="ECO:0000256" key="2">
    <source>
        <dbReference type="ARBA" id="ARBA00022603"/>
    </source>
</evidence>
<dbReference type="PANTHER" id="PTHR46098">
    <property type="entry name" value="TRNA (CYTOSINE(38)-C(5))-METHYLTRANSFERASE"/>
    <property type="match status" value="1"/>
</dbReference>
<keyword evidence="3 7" id="KW-0808">Transferase</keyword>
<dbReference type="Pfam" id="PF00145">
    <property type="entry name" value="DNA_methylase"/>
    <property type="match status" value="2"/>
</dbReference>
<evidence type="ECO:0000256" key="5">
    <source>
        <dbReference type="ARBA" id="ARBA00022747"/>
    </source>
</evidence>
<keyword evidence="10" id="KW-1185">Reference proteome</keyword>
<dbReference type="Gene3D" id="3.40.50.150">
    <property type="entry name" value="Vaccinia Virus protein VP39"/>
    <property type="match status" value="1"/>
</dbReference>
<dbReference type="AlphaFoldDB" id="A0A8J3G0H4"/>
<dbReference type="PROSITE" id="PS00094">
    <property type="entry name" value="C5_MTASE_1"/>
    <property type="match status" value="1"/>
</dbReference>
<dbReference type="GO" id="GO:0009307">
    <property type="term" value="P:DNA restriction-modification system"/>
    <property type="evidence" value="ECO:0007669"/>
    <property type="project" value="UniProtKB-KW"/>
</dbReference>
<dbReference type="InterPro" id="IPR050750">
    <property type="entry name" value="C5-MTase"/>
</dbReference>
<sequence>MAAQAMQYGSVCSGIEAATVAWQPLGWQAAWFSEINPFACAVLTEHYPHVVNHGDMTTLPTRILKGEAAAPDVLVGGTPCQAFSVAGNRESLQDARGNLTLTYVEILDAIDLVRHTRHQAPAIAVWENVPGVLNTKDNAFGCFLGALAGASCELQPSGTRWTKSGCVYGHQRTIAWRVLDAQYFGVAQRRERVFLIASARTDIDPTQILFEHHRLRRDFAPSRDTRQETAKSSVTGAIERGTPSSTAVTPAFSESGFAQFSPANVAGTLRASGGANGLGSETLVADVVAISGNIIDRAPQHGGNGLGVGQDGLSPTLTSADRHAVAFDLTQITNPHNRSSMVIDKPAPTLLASAQMHVVSFQSNAGAAISMPVFEELTPTLTTSAEKVAVCHQYEVRRLMPVECERLQGFPDHYTQVPYRGGPAKDTPRYIALGNSMAVPVIRWIGQRINDFLRRLEHEQH</sequence>
<dbReference type="PROSITE" id="PS51679">
    <property type="entry name" value="SAM_MT_C5"/>
    <property type="match status" value="1"/>
</dbReference>
<evidence type="ECO:0000313" key="9">
    <source>
        <dbReference type="EMBL" id="GHA79546.1"/>
    </source>
</evidence>